<organism evidence="3 4">
    <name type="scientific">Amycolatopsis carbonis</name>
    <dbReference type="NCBI Taxonomy" id="715471"/>
    <lineage>
        <taxon>Bacteria</taxon>
        <taxon>Bacillati</taxon>
        <taxon>Actinomycetota</taxon>
        <taxon>Actinomycetes</taxon>
        <taxon>Pseudonocardiales</taxon>
        <taxon>Pseudonocardiaceae</taxon>
        <taxon>Amycolatopsis</taxon>
    </lineage>
</organism>
<keyword evidence="2" id="KW-1133">Transmembrane helix</keyword>
<feature type="compositionally biased region" description="Pro residues" evidence="1">
    <location>
        <begin position="105"/>
        <end position="115"/>
    </location>
</feature>
<feature type="transmembrane region" description="Helical" evidence="2">
    <location>
        <begin position="46"/>
        <end position="67"/>
    </location>
</feature>
<keyword evidence="2" id="KW-0812">Transmembrane</keyword>
<keyword evidence="4" id="KW-1185">Reference proteome</keyword>
<keyword evidence="2" id="KW-0472">Membrane</keyword>
<dbReference type="KEGG" id="acab:QRX50_07340"/>
<name>A0A9Y2MTE0_9PSEU</name>
<evidence type="ECO:0000256" key="1">
    <source>
        <dbReference type="SAM" id="MobiDB-lite"/>
    </source>
</evidence>
<evidence type="ECO:0000256" key="2">
    <source>
        <dbReference type="SAM" id="Phobius"/>
    </source>
</evidence>
<dbReference type="AlphaFoldDB" id="A0A9Y2MTE0"/>
<dbReference type="RefSeq" id="WP_285971203.1">
    <property type="nucleotide sequence ID" value="NZ_CP127294.1"/>
</dbReference>
<sequence length="275" mass="27570">MNVSEDELEQRLRALFSDDRLGVAPPADAAPAIMAGARRRRQRRKVLMSASGAVCALALVSGGLVVFKFQATTGTADLTASRLTVSNVSAPPPVAPVASASPPAAEDPPVAPPVAPSHVSSAPPKRHSPPPATRGDAPAEVTKGPLLTADGLGVLKLGMTEEQLADSGLTLTAVKESAGCTYYDVAGEGVSAATAVVSPDAGVVVVKPDGAAHTPEGVGEGSAREDVTAAYPGTSQASDELVAPTGDEGAYHFTLADDGSVSSLDVRSANQTCAG</sequence>
<dbReference type="Proteomes" id="UP001236014">
    <property type="component" value="Chromosome"/>
</dbReference>
<evidence type="ECO:0000313" key="3">
    <source>
        <dbReference type="EMBL" id="WIX80575.1"/>
    </source>
</evidence>
<gene>
    <name evidence="3" type="ORF">QRX50_07340</name>
</gene>
<proteinExistence type="predicted"/>
<evidence type="ECO:0000313" key="4">
    <source>
        <dbReference type="Proteomes" id="UP001236014"/>
    </source>
</evidence>
<reference evidence="3 4" key="1">
    <citation type="submission" date="2023-06" db="EMBL/GenBank/DDBJ databases">
        <authorList>
            <person name="Oyuntsetseg B."/>
            <person name="Kim S.B."/>
        </authorList>
    </citation>
    <scope>NUCLEOTIDE SEQUENCE [LARGE SCALE GENOMIC DNA]</scope>
    <source>
        <strain evidence="3 4">2-15</strain>
    </source>
</reference>
<protein>
    <submittedName>
        <fullName evidence="3">Uncharacterized protein</fullName>
    </submittedName>
</protein>
<accession>A0A9Y2MTE0</accession>
<feature type="region of interest" description="Disordered" evidence="1">
    <location>
        <begin position="95"/>
        <end position="144"/>
    </location>
</feature>
<dbReference type="EMBL" id="CP127294">
    <property type="protein sequence ID" value="WIX80575.1"/>
    <property type="molecule type" value="Genomic_DNA"/>
</dbReference>